<dbReference type="PANTHER" id="PTHR38451:SF1">
    <property type="entry name" value="TRNA (ADENINE(22)-N(1))-METHYLTRANSFERASE"/>
    <property type="match status" value="1"/>
</dbReference>
<proteinExistence type="predicted"/>
<name>A0A1G6ZHZ4_PEPNI</name>
<dbReference type="SUPFAM" id="SSF53335">
    <property type="entry name" value="S-adenosyl-L-methionine-dependent methyltransferases"/>
    <property type="match status" value="1"/>
</dbReference>
<dbReference type="GO" id="GO:0032259">
    <property type="term" value="P:methylation"/>
    <property type="evidence" value="ECO:0007669"/>
    <property type="project" value="UniProtKB-KW"/>
</dbReference>
<accession>A0A1G6ZHZ4</accession>
<keyword evidence="1" id="KW-0489">Methyltransferase</keyword>
<evidence type="ECO:0000313" key="1">
    <source>
        <dbReference type="EMBL" id="SDE02043.1"/>
    </source>
</evidence>
<organism evidence="1 2">
    <name type="scientific">Peptococcus niger</name>
    <dbReference type="NCBI Taxonomy" id="2741"/>
    <lineage>
        <taxon>Bacteria</taxon>
        <taxon>Bacillati</taxon>
        <taxon>Bacillota</taxon>
        <taxon>Clostridia</taxon>
        <taxon>Eubacteriales</taxon>
        <taxon>Peptococcaceae</taxon>
        <taxon>Peptococcus</taxon>
    </lineage>
</organism>
<dbReference type="STRING" id="2741.SAMN04489866_11330"/>
<dbReference type="OrthoDB" id="5881184at2"/>
<evidence type="ECO:0000313" key="2">
    <source>
        <dbReference type="Proteomes" id="UP000198995"/>
    </source>
</evidence>
<dbReference type="PANTHER" id="PTHR38451">
    <property type="entry name" value="TRNA (ADENINE(22)-N(1))-METHYLTRANSFERASE"/>
    <property type="match status" value="1"/>
</dbReference>
<dbReference type="InterPro" id="IPR029063">
    <property type="entry name" value="SAM-dependent_MTases_sf"/>
</dbReference>
<dbReference type="PIRSF" id="PIRSF018637">
    <property type="entry name" value="TrmK"/>
    <property type="match status" value="1"/>
</dbReference>
<reference evidence="1 2" key="1">
    <citation type="submission" date="2016-10" db="EMBL/GenBank/DDBJ databases">
        <authorList>
            <person name="de Groot N.N."/>
        </authorList>
    </citation>
    <scope>NUCLEOTIDE SEQUENCE [LARGE SCALE GENOMIC DNA]</scope>
    <source>
        <strain evidence="1 2">DSM 20475</strain>
    </source>
</reference>
<keyword evidence="1" id="KW-0808">Transferase</keyword>
<dbReference type="Proteomes" id="UP000198995">
    <property type="component" value="Unassembled WGS sequence"/>
</dbReference>
<gene>
    <name evidence="1" type="ORF">SAMN04489866_11330</name>
</gene>
<dbReference type="Gene3D" id="3.40.50.150">
    <property type="entry name" value="Vaccinia Virus protein VP39"/>
    <property type="match status" value="1"/>
</dbReference>
<dbReference type="GO" id="GO:0160105">
    <property type="term" value="F:tRNA (adenine(22)-N1)-methyltransferase activity"/>
    <property type="evidence" value="ECO:0007669"/>
    <property type="project" value="InterPro"/>
</dbReference>
<dbReference type="EMBL" id="FNAF01000013">
    <property type="protein sequence ID" value="SDE02043.1"/>
    <property type="molecule type" value="Genomic_DNA"/>
</dbReference>
<dbReference type="AlphaFoldDB" id="A0A1G6ZHZ4"/>
<sequence>MSLSERLEAIAAYVPKGGTLADIACDHALLARSLTARGHVSKAIAADLRAEPLRRAKVAAQSEGLSSERLIFRQGNGLEILAPGECDVIVISGVGGKLIQKMLDQVPQVVDQAKRLILSPQRSPWMVRRWASEHQFRIVDERVIMENGYFYEVIVLEPGSAGPPLSDVAIHLGPVLAAGEDLFTRQYLAWRKEADQRALAHMRKVAAENPAVQAKIDYLLCIWQSWEEEYDGFNG</sequence>
<keyword evidence="2" id="KW-1185">Reference proteome</keyword>
<dbReference type="RefSeq" id="WP_091792286.1">
    <property type="nucleotide sequence ID" value="NZ_FNAF01000013.1"/>
</dbReference>
<dbReference type="InterPro" id="IPR006901">
    <property type="entry name" value="TrmK"/>
</dbReference>
<dbReference type="Pfam" id="PF12847">
    <property type="entry name" value="Methyltransf_18"/>
    <property type="match status" value="1"/>
</dbReference>
<protein>
    <submittedName>
        <fullName evidence="1">tRNA (Adenine22-N1)-methyltransferase</fullName>
    </submittedName>
</protein>